<proteinExistence type="predicted"/>
<keyword evidence="3" id="KW-1185">Reference proteome</keyword>
<evidence type="ECO:0000313" key="2">
    <source>
        <dbReference type="EMBL" id="SPJ31793.1"/>
    </source>
</evidence>
<dbReference type="InterPro" id="IPR003323">
    <property type="entry name" value="OTU_dom"/>
</dbReference>
<accession>A0A2P9H9X2</accession>
<dbReference type="STRING" id="264201.pc1194"/>
<sequence>MLRIINDAMIGYNTDLLDRILNHLPLKDIAALSSTCKIFKNAIEPVFSEKCSATSRLYPTYRKLLLRNRSDVDSLPAQIRVTKLNSSHISKKWKLTEIAKELWLDSEAPLPEDMIDKVNRVDAHLQIEGFKLCGVKADGDCFMNAFLESLKTLSIKIEHLDQQGGKIAYLRNVISKEYVKKSTRGVSNERVEEIKKRAEEIKKDREWIAASGEGDLLAKVLNIPIRIVTVSKDRWGCGIDDMLVFPNSGRSNQVWKSLTSEEKPQAYVLIIDLEGHFIYAKKQSKTNISSFLNMPLSEHHLPSVSKLSLLAIPEAPLRQFPLLSKQSPIRVMEYFYNKAETPEQKRACLCYLLYYQHYNAEFTEEEIRRLGYCSPLLAKQTKSGYIRTADERLFKLIEPWIKEKLEFFFRHGFFPDDGNPLNLVKLSATSAISVLKIFFKEQIREVASLIPTRTIKKKEKICKDKKFIFVEITSSDLKKSPYDIVKERLSKEGICIDKTRKFHPNLCVIFLLQISNIDCRLMWGARLPPLKRCDFKLQYMALDSEEMFGKKKTDEMGVFSLLNGAGAVPDRLALNAFLTKELGNENFASALKAIGLFIPIEENYPSVHLLNTLAIWRRQIEEIDSYTITGDPGSELYRKAILQWHVCFFEHYKLTKFAAPLLHSQVSPWILKAIGDKEIVQWAKAYQNLCEIVMFCLQTFPEKFSELNLESILLDSLQNEHKLPASIQTSIGLFPYAMTGFLHIFDHLLHRFEALQQPFIMTHLCHNYFETFNLVELLGKKKSPLISSTKVDWIEDIKGFPDVLIADIHPNNATKEILSQNNIAEWIQSTLEKNPLKTMILILDITLNHLSDPILQRTLEKLVPFIEKGRLEIFGIQSLAKLVQVGADNFSGGICLHLGGNSSKKSNLNFPSPIPEKASFFSLMSRHFQHITTDYFEQVRGNTNLMYKILTEGFSNISEIAWVEKNDEESDRILQSFCAANITLNGDNSTVYVAINFIPLINELKITDKTKKEQLINSLRNLIIKLAETRELPLTARQSFGFSLSNMSQTGEAIRFSLGIENEKLIYRYADVVIDFIYALSMYVAKGPRQFDIKEFEANVEKIIKILENGEMNPITAPLCEKTFDEYFDETLETVGNTEIHFKNHQFSLKISENNEDCLVCPMNLHPNIVIDGYSLHNPHSESILMRFIFHVICLNANPTHVTVQTCQGKNQYTIRGIFEAHFPFLGNKQIVDPKSKIKFDFESNFPFILQNGNRLTSAQVFVNIQELKMGSVSVNLSKLNKEKRYVVFEKCIRYYFELVLYEYEQGAFFLKFTELKPSLDYLQKIKELFRNGLPAVVKFINDLKLEEMPVASNLSWEFQQKPLEPILRALKVLGTRIRHELTEEIISQIIGIKFDDCKEAFLNGIIEGFLSDSLDVNKKLSPEVAEIFASLFGRKDLPVTVDGFIFNQCFTDLQKHIIACGDKSNISRLSPYLIAFLPLFKWISLDETHLSIPMRDIGEKTEFQPLLDYIDELEKNFLEEAKSIKESQSLTDFLKVYVCYPLSDENKKNLLKNLAILSKKLRKEWIYNPNFYYYLWDRADIEFAAYDSDLICREENKELLKTFFESIKGKAIILKDLNKKKEGIVATAFRWALIAQDDELFKALQEYVKSIGYLTKIVEKLQFYQQYLNNLVPIQLELINFINKLANK</sequence>
<dbReference type="Pfam" id="PF00646">
    <property type="entry name" value="F-box"/>
    <property type="match status" value="1"/>
</dbReference>
<dbReference type="PROSITE" id="PS50802">
    <property type="entry name" value="OTU"/>
    <property type="match status" value="1"/>
</dbReference>
<evidence type="ECO:0000259" key="1">
    <source>
        <dbReference type="PROSITE" id="PS50802"/>
    </source>
</evidence>
<organism evidence="2 3">
    <name type="scientific">Protochlamydia amoebophila (strain UWE25)</name>
    <dbReference type="NCBI Taxonomy" id="264201"/>
    <lineage>
        <taxon>Bacteria</taxon>
        <taxon>Pseudomonadati</taxon>
        <taxon>Chlamydiota</taxon>
        <taxon>Chlamydiia</taxon>
        <taxon>Parachlamydiales</taxon>
        <taxon>Parachlamydiaceae</taxon>
        <taxon>Candidatus Protochlamydia</taxon>
    </lineage>
</organism>
<reference evidence="2 3" key="1">
    <citation type="journal article" date="2004" name="Science">
        <title>Illuminating the evolutionary history of chlamydiae.</title>
        <authorList>
            <person name="Horn M."/>
            <person name="Collingro A."/>
            <person name="Schmitz-Esser S."/>
            <person name="Beier C.L."/>
            <person name="Purkhold U."/>
            <person name="Fartmann B."/>
            <person name="Brandt P."/>
            <person name="Nyakatura G.J."/>
            <person name="Droege M."/>
            <person name="Frishman D."/>
            <person name="Rattei T."/>
            <person name="Mewes H."/>
            <person name="Wagner M."/>
        </authorList>
    </citation>
    <scope>NUCLEOTIDE SEQUENCE [LARGE SCALE GENOMIC DNA]</scope>
    <source>
        <strain evidence="2 3">UWE25</strain>
    </source>
</reference>
<evidence type="ECO:0000313" key="3">
    <source>
        <dbReference type="Proteomes" id="UP000000529"/>
    </source>
</evidence>
<dbReference type="KEGG" id="pcu:PC_RS05755"/>
<dbReference type="RefSeq" id="WP_079890420.1">
    <property type="nucleotide sequence ID" value="NC_005861.2"/>
</dbReference>
<dbReference type="EMBL" id="BX908798">
    <property type="protein sequence ID" value="SPJ31793.1"/>
    <property type="molecule type" value="Genomic_DNA"/>
</dbReference>
<name>A0A2P9H9X2_PARUW</name>
<protein>
    <recommendedName>
        <fullName evidence="1">OTU domain-containing protein</fullName>
    </recommendedName>
</protein>
<dbReference type="Proteomes" id="UP000000529">
    <property type="component" value="Chromosome"/>
</dbReference>
<feature type="domain" description="OTU" evidence="1">
    <location>
        <begin position="130"/>
        <end position="283"/>
    </location>
</feature>
<gene>
    <name evidence="2" type="ORF">PC_RS05755</name>
</gene>
<dbReference type="InterPro" id="IPR001810">
    <property type="entry name" value="F-box_dom"/>
</dbReference>